<dbReference type="GO" id="GO:0140663">
    <property type="term" value="F:ATP-dependent FeS chaperone activity"/>
    <property type="evidence" value="ECO:0007669"/>
    <property type="project" value="InterPro"/>
</dbReference>
<name>A0A7J0BIK2_9BACT</name>
<dbReference type="Gene3D" id="3.30.420.130">
    <property type="entry name" value="Dinitrogenase iron-molybdenum cofactor biosynthesis domain"/>
    <property type="match status" value="1"/>
</dbReference>
<evidence type="ECO:0000256" key="3">
    <source>
        <dbReference type="ARBA" id="ARBA00022840"/>
    </source>
</evidence>
<keyword evidence="10" id="KW-1185">Reference proteome</keyword>
<comment type="function">
    <text evidence="6">Binds and transfers iron-sulfur (Fe-S) clusters to target apoproteins. Can hydrolyze ATP.</text>
</comment>
<dbReference type="HAMAP" id="MF_02040">
    <property type="entry name" value="Mrp_NBP35"/>
    <property type="match status" value="1"/>
</dbReference>
<dbReference type="Pfam" id="PF02579">
    <property type="entry name" value="Nitro_FeMo-Co"/>
    <property type="match status" value="1"/>
</dbReference>
<dbReference type="InterPro" id="IPR000808">
    <property type="entry name" value="Mrp-like_CS"/>
</dbReference>
<comment type="caution">
    <text evidence="9">The sequence shown here is derived from an EMBL/GenBank/DDBJ whole genome shotgun (WGS) entry which is preliminary data.</text>
</comment>
<dbReference type="GO" id="GO:0016887">
    <property type="term" value="F:ATP hydrolysis activity"/>
    <property type="evidence" value="ECO:0007669"/>
    <property type="project" value="UniProtKB-UniRule"/>
</dbReference>
<keyword evidence="3 6" id="KW-0067">ATP-binding</keyword>
<keyword evidence="2 6" id="KW-0547">Nucleotide-binding</keyword>
<evidence type="ECO:0000313" key="10">
    <source>
        <dbReference type="Proteomes" id="UP000503840"/>
    </source>
</evidence>
<organism evidence="9 10">
    <name type="scientific">Desulfovibrio subterraneus</name>
    <dbReference type="NCBI Taxonomy" id="2718620"/>
    <lineage>
        <taxon>Bacteria</taxon>
        <taxon>Pseudomonadati</taxon>
        <taxon>Thermodesulfobacteriota</taxon>
        <taxon>Desulfovibrionia</taxon>
        <taxon>Desulfovibrionales</taxon>
        <taxon>Desulfovibrionaceae</taxon>
        <taxon>Desulfovibrio</taxon>
    </lineage>
</organism>
<keyword evidence="5 6" id="KW-0411">Iron-sulfur</keyword>
<dbReference type="SUPFAM" id="SSF52540">
    <property type="entry name" value="P-loop containing nucleoside triphosphate hydrolases"/>
    <property type="match status" value="1"/>
</dbReference>
<dbReference type="GO" id="GO:0046872">
    <property type="term" value="F:metal ion binding"/>
    <property type="evidence" value="ECO:0007669"/>
    <property type="project" value="UniProtKB-KW"/>
</dbReference>
<accession>A0A7J0BIK2</accession>
<feature type="region of interest" description="Disordered" evidence="7">
    <location>
        <begin position="1"/>
        <end position="22"/>
    </location>
</feature>
<evidence type="ECO:0000313" key="9">
    <source>
        <dbReference type="EMBL" id="GFM33071.1"/>
    </source>
</evidence>
<feature type="domain" description="Dinitrogenase iron-molybdenum cofactor biosynthesis" evidence="8">
    <location>
        <begin position="336"/>
        <end position="425"/>
    </location>
</feature>
<sequence>MSEKACGCTSTDCSSSGCSSDSGNHSHSGGCGSGCGGHKELAPEQDRMNRTLRRVKHKIVVMSGKGGVGKSTVATNIAVGLSLAGKKVGLLDVDVHGPSVPRLLNLRDAKVHIDANHIEPVAWSDNLSVMSLGFLLPNAYQPVIWRGPVKQGFIQQLLSDVTWGDLDYMVVDCPPGTGDEPLSVLQMLGADAKAVIVTTPQGVAIDDVRRSVTFVGEVGNTVLGIVENMSGVVCSQCGHVENIFGKGGGMRLAQETGVRFLGEVPLDPEVVRSGDEGYCFLKVQQDSPTAKAIQHIIKPILLLPDPQEGTVVASAAFAPAPTLSGEVKIAVPLAKGQLTQHFGHCEQLAVVTANMDTKVVTGSELVTPPPHEPNVMPAFVDRLGVKLVIAGGMGQKALKQFEEKGIAVVCGAQGGSPLEVVSTYMEGKLLISANACDH</sequence>
<keyword evidence="4 6" id="KW-0408">Iron</keyword>
<evidence type="ECO:0000256" key="4">
    <source>
        <dbReference type="ARBA" id="ARBA00023004"/>
    </source>
</evidence>
<feature type="binding site" evidence="6">
    <location>
        <begin position="64"/>
        <end position="71"/>
    </location>
    <ligand>
        <name>ATP</name>
        <dbReference type="ChEBI" id="CHEBI:30616"/>
    </ligand>
</feature>
<evidence type="ECO:0000256" key="6">
    <source>
        <dbReference type="HAMAP-Rule" id="MF_02040"/>
    </source>
</evidence>
<evidence type="ECO:0000256" key="2">
    <source>
        <dbReference type="ARBA" id="ARBA00022741"/>
    </source>
</evidence>
<dbReference type="Gene3D" id="3.40.50.300">
    <property type="entry name" value="P-loop containing nucleotide triphosphate hydrolases"/>
    <property type="match status" value="1"/>
</dbReference>
<comment type="similarity">
    <text evidence="6">Belongs to the Mrp/NBP35 ATP-binding proteins family.</text>
</comment>
<proteinExistence type="inferred from homology"/>
<reference evidence="9 10" key="1">
    <citation type="submission" date="2020-05" db="EMBL/GenBank/DDBJ databases">
        <title>Draft genome sequence of Desulfovibrio sp. strain HN2T.</title>
        <authorList>
            <person name="Ueno A."/>
            <person name="Tamazawa S."/>
            <person name="Tamamura S."/>
            <person name="Murakami T."/>
            <person name="Kiyama T."/>
            <person name="Inomata H."/>
            <person name="Amano Y."/>
            <person name="Miyakawa K."/>
            <person name="Tamaki H."/>
            <person name="Naganuma T."/>
            <person name="Kaneko K."/>
        </authorList>
    </citation>
    <scope>NUCLEOTIDE SEQUENCE [LARGE SCALE GENOMIC DNA]</scope>
    <source>
        <strain evidence="9 10">HN2</strain>
    </source>
</reference>
<protein>
    <recommendedName>
        <fullName evidence="6">Iron-sulfur cluster carrier protein</fullName>
    </recommendedName>
</protein>
<dbReference type="GO" id="GO:0016226">
    <property type="term" value="P:iron-sulfur cluster assembly"/>
    <property type="evidence" value="ECO:0007669"/>
    <property type="project" value="InterPro"/>
</dbReference>
<dbReference type="Proteomes" id="UP000503840">
    <property type="component" value="Unassembled WGS sequence"/>
</dbReference>
<dbReference type="SUPFAM" id="SSF53146">
    <property type="entry name" value="Nitrogenase accessory factor-like"/>
    <property type="match status" value="1"/>
</dbReference>
<dbReference type="AlphaFoldDB" id="A0A7J0BIK2"/>
<dbReference type="InterPro" id="IPR036105">
    <property type="entry name" value="DiNase_FeMo-co_biosyn_sf"/>
</dbReference>
<dbReference type="Pfam" id="PF10609">
    <property type="entry name" value="ParA"/>
    <property type="match status" value="1"/>
</dbReference>
<dbReference type="EMBL" id="BLVO01000013">
    <property type="protein sequence ID" value="GFM33071.1"/>
    <property type="molecule type" value="Genomic_DNA"/>
</dbReference>
<dbReference type="InterPro" id="IPR019591">
    <property type="entry name" value="Mrp/NBP35_ATP-bd"/>
</dbReference>
<dbReference type="NCBIfam" id="NF041136">
    <property type="entry name" value="MrpORP"/>
    <property type="match status" value="1"/>
</dbReference>
<dbReference type="PANTHER" id="PTHR23264:SF19">
    <property type="entry name" value="CYTOSOLIC FE-S CLUSTER ASSEMBLY FACTOR NUBP2"/>
    <property type="match status" value="1"/>
</dbReference>
<dbReference type="RefSeq" id="WP_174404761.1">
    <property type="nucleotide sequence ID" value="NZ_BLVO01000013.1"/>
</dbReference>
<dbReference type="PANTHER" id="PTHR23264">
    <property type="entry name" value="NUCLEOTIDE-BINDING PROTEIN NBP35 YEAST -RELATED"/>
    <property type="match status" value="1"/>
</dbReference>
<dbReference type="InterPro" id="IPR033756">
    <property type="entry name" value="YlxH/NBP35"/>
</dbReference>
<dbReference type="InterPro" id="IPR027417">
    <property type="entry name" value="P-loop_NTPase"/>
</dbReference>
<dbReference type="GO" id="GO:0005524">
    <property type="term" value="F:ATP binding"/>
    <property type="evidence" value="ECO:0007669"/>
    <property type="project" value="UniProtKB-UniRule"/>
</dbReference>
<keyword evidence="1 6" id="KW-0479">Metal-binding</keyword>
<dbReference type="InterPro" id="IPR003731">
    <property type="entry name" value="Di-Nase_FeMo-co_biosynth"/>
</dbReference>
<dbReference type="GO" id="GO:0051536">
    <property type="term" value="F:iron-sulfur cluster binding"/>
    <property type="evidence" value="ECO:0007669"/>
    <property type="project" value="UniProtKB-UniRule"/>
</dbReference>
<gene>
    <name evidence="9" type="ORF">DSM101010T_14360</name>
</gene>
<dbReference type="FunFam" id="3.40.50.300:FF:001119">
    <property type="entry name" value="Iron-sulfur cluster carrier protein"/>
    <property type="match status" value="1"/>
</dbReference>
<evidence type="ECO:0000259" key="8">
    <source>
        <dbReference type="Pfam" id="PF02579"/>
    </source>
</evidence>
<dbReference type="PROSITE" id="PS01215">
    <property type="entry name" value="MRP"/>
    <property type="match status" value="1"/>
</dbReference>
<dbReference type="GO" id="GO:0005829">
    <property type="term" value="C:cytosol"/>
    <property type="evidence" value="ECO:0007669"/>
    <property type="project" value="TreeGrafter"/>
</dbReference>
<comment type="subunit">
    <text evidence="6">Homodimer.</text>
</comment>
<evidence type="ECO:0000256" key="5">
    <source>
        <dbReference type="ARBA" id="ARBA00023014"/>
    </source>
</evidence>
<keyword evidence="6" id="KW-0378">Hydrolase</keyword>
<evidence type="ECO:0000256" key="1">
    <source>
        <dbReference type="ARBA" id="ARBA00022723"/>
    </source>
</evidence>
<evidence type="ECO:0000256" key="7">
    <source>
        <dbReference type="SAM" id="MobiDB-lite"/>
    </source>
</evidence>
<dbReference type="CDD" id="cd02037">
    <property type="entry name" value="Mrp_NBP35"/>
    <property type="match status" value="1"/>
</dbReference>